<reference evidence="2 3" key="1">
    <citation type="submission" date="2020-08" db="EMBL/GenBank/DDBJ databases">
        <title>Genomic Encyclopedia of Type Strains, Phase IV (KMG-IV): sequencing the most valuable type-strain genomes for metagenomic binning, comparative biology and taxonomic classification.</title>
        <authorList>
            <person name="Goeker M."/>
        </authorList>
    </citation>
    <scope>NUCLEOTIDE SEQUENCE [LARGE SCALE GENOMIC DNA]</scope>
    <source>
        <strain evidence="2 3">DSM 44197</strain>
    </source>
</reference>
<name>A0A7W3QST8_ACTNM</name>
<comment type="caution">
    <text evidence="2">The sequence shown here is derived from an EMBL/GenBank/DDBJ whole genome shotgun (WGS) entry which is preliminary data.</text>
</comment>
<dbReference type="GO" id="GO:0006355">
    <property type="term" value="P:regulation of DNA-templated transcription"/>
    <property type="evidence" value="ECO:0007669"/>
    <property type="project" value="InterPro"/>
</dbReference>
<evidence type="ECO:0008006" key="4">
    <source>
        <dbReference type="Google" id="ProtNLM"/>
    </source>
</evidence>
<dbReference type="Proteomes" id="UP000572680">
    <property type="component" value="Unassembled WGS sequence"/>
</dbReference>
<evidence type="ECO:0000256" key="1">
    <source>
        <dbReference type="SAM" id="MobiDB-lite"/>
    </source>
</evidence>
<dbReference type="AlphaFoldDB" id="A0A7W3QST8"/>
<dbReference type="RefSeq" id="WP_182849513.1">
    <property type="nucleotide sequence ID" value="NZ_BAAALP010000091.1"/>
</dbReference>
<dbReference type="SUPFAM" id="SSF47598">
    <property type="entry name" value="Ribbon-helix-helix"/>
    <property type="match status" value="1"/>
</dbReference>
<evidence type="ECO:0000313" key="3">
    <source>
        <dbReference type="Proteomes" id="UP000572680"/>
    </source>
</evidence>
<evidence type="ECO:0000313" key="2">
    <source>
        <dbReference type="EMBL" id="MBA8957718.1"/>
    </source>
</evidence>
<feature type="region of interest" description="Disordered" evidence="1">
    <location>
        <begin position="1"/>
        <end position="32"/>
    </location>
</feature>
<dbReference type="InterPro" id="IPR013321">
    <property type="entry name" value="Arc_rbn_hlx_hlx"/>
</dbReference>
<protein>
    <recommendedName>
        <fullName evidence="4">ParG</fullName>
    </recommendedName>
</protein>
<accession>A0A7W3QST8</accession>
<proteinExistence type="predicted"/>
<dbReference type="Gene3D" id="1.10.1220.10">
    <property type="entry name" value="Met repressor-like"/>
    <property type="match status" value="1"/>
</dbReference>
<sequence length="87" mass="9318">MPRYDDVPKDEQLPRTRTTAPPAPPAPAAAAPAAELAEEAWVAITTTVPVSVRKQMSVACAIHGVKLKDAVTEALRAWLADHPPRLD</sequence>
<keyword evidence="3" id="KW-1185">Reference proteome</keyword>
<dbReference type="InterPro" id="IPR010985">
    <property type="entry name" value="Ribbon_hlx_hlx"/>
</dbReference>
<organism evidence="2 3">
    <name type="scientific">Actinomadura namibiensis</name>
    <dbReference type="NCBI Taxonomy" id="182080"/>
    <lineage>
        <taxon>Bacteria</taxon>
        <taxon>Bacillati</taxon>
        <taxon>Actinomycetota</taxon>
        <taxon>Actinomycetes</taxon>
        <taxon>Streptosporangiales</taxon>
        <taxon>Thermomonosporaceae</taxon>
        <taxon>Actinomadura</taxon>
    </lineage>
</organism>
<dbReference type="EMBL" id="JACJIA010000029">
    <property type="protein sequence ID" value="MBA8957718.1"/>
    <property type="molecule type" value="Genomic_DNA"/>
</dbReference>
<feature type="compositionally biased region" description="Basic and acidic residues" evidence="1">
    <location>
        <begin position="1"/>
        <end position="14"/>
    </location>
</feature>
<gene>
    <name evidence="2" type="ORF">HNR61_009417</name>
</gene>